<accession>A0A420JAT2</accession>
<organism evidence="1 2">
    <name type="scientific">Golovinomyces cichoracearum</name>
    <dbReference type="NCBI Taxonomy" id="62708"/>
    <lineage>
        <taxon>Eukaryota</taxon>
        <taxon>Fungi</taxon>
        <taxon>Dikarya</taxon>
        <taxon>Ascomycota</taxon>
        <taxon>Pezizomycotina</taxon>
        <taxon>Leotiomycetes</taxon>
        <taxon>Erysiphales</taxon>
        <taxon>Erysiphaceae</taxon>
        <taxon>Golovinomyces</taxon>
    </lineage>
</organism>
<evidence type="ECO:0000313" key="2">
    <source>
        <dbReference type="Proteomes" id="UP000285326"/>
    </source>
</evidence>
<comment type="caution">
    <text evidence="1">The sequence shown here is derived from an EMBL/GenBank/DDBJ whole genome shotgun (WGS) entry which is preliminary data.</text>
</comment>
<dbReference type="Proteomes" id="UP000285326">
    <property type="component" value="Unassembled WGS sequence"/>
</dbReference>
<protein>
    <submittedName>
        <fullName evidence="1">Putative eka-like protein</fullName>
    </submittedName>
</protein>
<feature type="non-terminal residue" evidence="1">
    <location>
        <position position="190"/>
    </location>
</feature>
<gene>
    <name evidence="1" type="ORF">GcM1_151002</name>
</gene>
<reference evidence="1 2" key="1">
    <citation type="journal article" date="2018" name="BMC Genomics">
        <title>Comparative genome analyses reveal sequence features reflecting distinct modes of host-adaptation between dicot and monocot powdery mildew.</title>
        <authorList>
            <person name="Wu Y."/>
            <person name="Ma X."/>
            <person name="Pan Z."/>
            <person name="Kale S.D."/>
            <person name="Song Y."/>
            <person name="King H."/>
            <person name="Zhang Q."/>
            <person name="Presley C."/>
            <person name="Deng X."/>
            <person name="Wei C.I."/>
            <person name="Xiao S."/>
        </authorList>
    </citation>
    <scope>NUCLEOTIDE SEQUENCE [LARGE SCALE GENOMIC DNA]</scope>
    <source>
        <strain evidence="1">UMSG1</strain>
    </source>
</reference>
<proteinExistence type="predicted"/>
<name>A0A420JAT2_9PEZI</name>
<sequence length="190" mass="21899">MEDLTMQDLYGESEGSVGSNATDCIEIDRDILGSDRAIWYDINFSLPSVAKRKVAVFNSSGALYGWDYKKFIEHLKGAFGNRQEKEDKQELLATIKQKDTQRFSDFFPKFDEVLSGAGGEHWTEDSKVLWLRRSLSEPLKEQLIQTQLDYLDYYNTARKIEEVAYRFEHTSLFKGKRLQSSIANIPMSES</sequence>
<dbReference type="AlphaFoldDB" id="A0A420JAT2"/>
<evidence type="ECO:0000313" key="1">
    <source>
        <dbReference type="EMBL" id="RKF83897.1"/>
    </source>
</evidence>
<dbReference type="EMBL" id="MCBS01015173">
    <property type="protein sequence ID" value="RKF83897.1"/>
    <property type="molecule type" value="Genomic_DNA"/>
</dbReference>